<dbReference type="NCBIfam" id="TIGR00120">
    <property type="entry name" value="ArgJ"/>
    <property type="match status" value="1"/>
</dbReference>
<feature type="binding site" evidence="10">
    <location>
        <position position="180"/>
    </location>
    <ligand>
        <name>substrate</name>
    </ligand>
</feature>
<comment type="subcellular location">
    <subcellularLocation>
        <location evidence="10">Cytoplasm</location>
    </subcellularLocation>
</comment>
<feature type="chain" id="PRO_5023263252" description="Arginine biosynthesis bifunctional protein ArgJ beta chain" evidence="10">
    <location>
        <begin position="180"/>
        <end position="385"/>
    </location>
</feature>
<dbReference type="InterPro" id="IPR042195">
    <property type="entry name" value="ArgJ_beta_C"/>
</dbReference>
<evidence type="ECO:0000256" key="2">
    <source>
        <dbReference type="ARBA" id="ARBA00011475"/>
    </source>
</evidence>
<feature type="site" description="Involved in the stabilization of negative charge on the oxyanion by the formation of the oxyanion hole" evidence="10">
    <location>
        <position position="110"/>
    </location>
</feature>
<comment type="pathway">
    <text evidence="10">Amino-acid biosynthesis; L-arginine biosynthesis; L-ornithine and N-acetyl-L-glutamate from L-glutamate and N(2)-acetyl-L-ornithine (cyclic): step 1/1.</text>
</comment>
<dbReference type="GO" id="GO:0004358">
    <property type="term" value="F:L-glutamate N-acetyltransferase activity, acting on acetyl-L-ornithine as donor"/>
    <property type="evidence" value="ECO:0007669"/>
    <property type="project" value="UniProtKB-UniRule"/>
</dbReference>
<evidence type="ECO:0000256" key="9">
    <source>
        <dbReference type="ARBA" id="ARBA00023315"/>
    </source>
</evidence>
<dbReference type="EC" id="2.3.1.1" evidence="10"/>
<dbReference type="GO" id="GO:0006526">
    <property type="term" value="P:L-arginine biosynthetic process"/>
    <property type="evidence" value="ECO:0007669"/>
    <property type="project" value="UniProtKB-UniRule"/>
</dbReference>
<dbReference type="UniPathway" id="UPA00068">
    <property type="reaction ID" value="UER00106"/>
</dbReference>
<dbReference type="PANTHER" id="PTHR23100:SF0">
    <property type="entry name" value="ARGININE BIOSYNTHESIS BIFUNCTIONAL PROTEIN ARGJ, MITOCHONDRIAL"/>
    <property type="match status" value="1"/>
</dbReference>
<dbReference type="AlphaFoldDB" id="A0A1H1PIC3"/>
<evidence type="ECO:0000256" key="10">
    <source>
        <dbReference type="HAMAP-Rule" id="MF_01106"/>
    </source>
</evidence>
<comment type="subunit">
    <text evidence="2 10">Heterotetramer of two alpha and two beta chains.</text>
</comment>
<feature type="site" description="Involved in the stabilization of negative charge on the oxyanion by the formation of the oxyanion hole" evidence="10">
    <location>
        <position position="111"/>
    </location>
</feature>
<evidence type="ECO:0000256" key="3">
    <source>
        <dbReference type="ARBA" id="ARBA00022490"/>
    </source>
</evidence>
<dbReference type="Gene3D" id="3.10.20.340">
    <property type="entry name" value="ArgJ beta chain, C-terminal domain"/>
    <property type="match status" value="1"/>
</dbReference>
<comment type="pathway">
    <text evidence="10">Amino-acid biosynthesis; L-arginine biosynthesis; N(2)-acetyl-L-ornithine from L-glutamate: step 1/4.</text>
</comment>
<dbReference type="Pfam" id="PF01960">
    <property type="entry name" value="ArgJ"/>
    <property type="match status" value="1"/>
</dbReference>
<dbReference type="HAMAP" id="MF_01106">
    <property type="entry name" value="ArgJ"/>
    <property type="match status" value="1"/>
</dbReference>
<dbReference type="eggNOG" id="COG1364">
    <property type="taxonomic scope" value="Bacteria"/>
</dbReference>
<dbReference type="PANTHER" id="PTHR23100">
    <property type="entry name" value="ARGININE BIOSYNTHESIS BIFUNCTIONAL PROTEIN ARGJ"/>
    <property type="match status" value="1"/>
</dbReference>
<evidence type="ECO:0000256" key="6">
    <source>
        <dbReference type="ARBA" id="ARBA00022679"/>
    </source>
</evidence>
<dbReference type="GO" id="GO:0005737">
    <property type="term" value="C:cytoplasm"/>
    <property type="evidence" value="ECO:0007669"/>
    <property type="project" value="UniProtKB-SubCell"/>
</dbReference>
<gene>
    <name evidence="10" type="primary">argJ</name>
    <name evidence="11" type="ORF">SAMN04488539_1025</name>
</gene>
<protein>
    <recommendedName>
        <fullName evidence="10">Arginine biosynthesis bifunctional protein ArgJ</fullName>
    </recommendedName>
    <domain>
        <recommendedName>
            <fullName evidence="10">Glutamate N-acetyltransferase</fullName>
            <ecNumber evidence="10">2.3.1.35</ecNumber>
        </recommendedName>
        <alternativeName>
            <fullName evidence="10">Ornithine acetyltransferase</fullName>
            <shortName evidence="10">OATase</shortName>
        </alternativeName>
        <alternativeName>
            <fullName evidence="10">Ornithine transacetylase</fullName>
        </alternativeName>
    </domain>
    <domain>
        <recommendedName>
            <fullName evidence="10">Amino-acid acetyltransferase</fullName>
            <ecNumber evidence="10">2.3.1.1</ecNumber>
        </recommendedName>
        <alternativeName>
            <fullName evidence="10">N-acetylglutamate synthase</fullName>
            <shortName evidence="10">AGSase</shortName>
        </alternativeName>
    </domain>
    <component>
        <recommendedName>
            <fullName evidence="10">Arginine biosynthesis bifunctional protein ArgJ alpha chain</fullName>
        </recommendedName>
    </component>
    <component>
        <recommendedName>
            <fullName evidence="10">Arginine biosynthesis bifunctional protein ArgJ beta chain</fullName>
        </recommendedName>
    </component>
</protein>
<keyword evidence="6 10" id="KW-0808">Transferase</keyword>
<comment type="catalytic activity">
    <reaction evidence="10">
        <text>L-glutamate + acetyl-CoA = N-acetyl-L-glutamate + CoA + H(+)</text>
        <dbReference type="Rhea" id="RHEA:24292"/>
        <dbReference type="ChEBI" id="CHEBI:15378"/>
        <dbReference type="ChEBI" id="CHEBI:29985"/>
        <dbReference type="ChEBI" id="CHEBI:44337"/>
        <dbReference type="ChEBI" id="CHEBI:57287"/>
        <dbReference type="ChEBI" id="CHEBI:57288"/>
        <dbReference type="EC" id="2.3.1.1"/>
    </reaction>
</comment>
<evidence type="ECO:0000313" key="11">
    <source>
        <dbReference type="EMBL" id="SDS10884.1"/>
    </source>
</evidence>
<dbReference type="NCBIfam" id="NF003802">
    <property type="entry name" value="PRK05388.1"/>
    <property type="match status" value="1"/>
</dbReference>
<reference evidence="11 12" key="1">
    <citation type="submission" date="2016-10" db="EMBL/GenBank/DDBJ databases">
        <authorList>
            <person name="de Groot N.N."/>
        </authorList>
    </citation>
    <scope>NUCLEOTIDE SEQUENCE [LARGE SCALE GENOMIC DNA]</scope>
    <source>
        <strain evidence="11 12">DSM 45434</strain>
    </source>
</reference>
<proteinExistence type="inferred from homology"/>
<evidence type="ECO:0000256" key="8">
    <source>
        <dbReference type="ARBA" id="ARBA00023268"/>
    </source>
</evidence>
<dbReference type="Gene3D" id="3.60.70.12">
    <property type="entry name" value="L-amino peptidase D-ALA esterase/amidase"/>
    <property type="match status" value="1"/>
</dbReference>
<dbReference type="GO" id="GO:0004042">
    <property type="term" value="F:L-glutamate N-acetyltransferase activity"/>
    <property type="evidence" value="ECO:0007669"/>
    <property type="project" value="UniProtKB-UniRule"/>
</dbReference>
<comment type="catalytic activity">
    <reaction evidence="10">
        <text>N(2)-acetyl-L-ornithine + L-glutamate = N-acetyl-L-glutamate + L-ornithine</text>
        <dbReference type="Rhea" id="RHEA:15349"/>
        <dbReference type="ChEBI" id="CHEBI:29985"/>
        <dbReference type="ChEBI" id="CHEBI:44337"/>
        <dbReference type="ChEBI" id="CHEBI:46911"/>
        <dbReference type="ChEBI" id="CHEBI:57805"/>
        <dbReference type="EC" id="2.3.1.35"/>
    </reaction>
</comment>
<feature type="site" description="Cleavage; by autolysis" evidence="10">
    <location>
        <begin position="179"/>
        <end position="180"/>
    </location>
</feature>
<dbReference type="OrthoDB" id="9804242at2"/>
<dbReference type="RefSeq" id="WP_019194899.1">
    <property type="nucleotide sequence ID" value="NZ_LT629765.1"/>
</dbReference>
<feature type="binding site" evidence="10">
    <location>
        <position position="147"/>
    </location>
    <ligand>
        <name>substrate</name>
    </ligand>
</feature>
<dbReference type="Proteomes" id="UP000182237">
    <property type="component" value="Chromosome I"/>
</dbReference>
<evidence type="ECO:0000256" key="7">
    <source>
        <dbReference type="ARBA" id="ARBA00022813"/>
    </source>
</evidence>
<dbReference type="SUPFAM" id="SSF56266">
    <property type="entry name" value="DmpA/ArgJ-like"/>
    <property type="match status" value="1"/>
</dbReference>
<comment type="similarity">
    <text evidence="1 10">Belongs to the ArgJ family.</text>
</comment>
<accession>A0A1H1PIC3</accession>
<dbReference type="EC" id="2.3.1.35" evidence="10"/>
<feature type="binding site" evidence="10">
    <location>
        <position position="260"/>
    </location>
    <ligand>
        <name>substrate</name>
    </ligand>
</feature>
<dbReference type="CDD" id="cd02152">
    <property type="entry name" value="OAT"/>
    <property type="match status" value="1"/>
</dbReference>
<keyword evidence="12" id="KW-1185">Reference proteome</keyword>
<feature type="binding site" evidence="10">
    <location>
        <position position="169"/>
    </location>
    <ligand>
        <name>substrate</name>
    </ligand>
</feature>
<dbReference type="InterPro" id="IPR002813">
    <property type="entry name" value="Arg_biosynth_ArgJ"/>
</dbReference>
<sequence length="385" mass="38755">MTGITTPRGFRAAATTAGIKPSGNPDMALVVNEGPERAAAAVFTRNRIVASPVKVTRRAIADGTLTAVVYNSGNANALNGSQGDADAAETQQLVAQALGMEPGGVAVCSTGLIGDPLPMDKVRAGVAALVGGLDAAGGAAAARAIMTTDTVAKEAHVEGDGWSVGAMGKGVGMMAPSLATMLVCVTTDASISSDALGLALRRATAATFDVLDIDGTTSTNDTVIALASGASGIAPDQEELDAAILQVCESLAVQMQADAEGVTKRVSITVEGADSDDEAREAARTIGRDTLFKCAMFGSDPNWGRVLAAVGMAPATMDPDNISVSFNGQPVCVASTGAPGAREVDLSGADIQVRVDLGTGGRGRATVRTTDLSHAYVEINSAYST</sequence>
<feature type="chain" id="PRO_5023263253" description="Arginine biosynthesis bifunctional protein ArgJ alpha chain" evidence="10">
    <location>
        <begin position="1"/>
        <end position="179"/>
    </location>
</feature>
<organism evidence="11 12">
    <name type="scientific">Corynebacterium timonense</name>
    <dbReference type="NCBI Taxonomy" id="441500"/>
    <lineage>
        <taxon>Bacteria</taxon>
        <taxon>Bacillati</taxon>
        <taxon>Actinomycetota</taxon>
        <taxon>Actinomycetes</taxon>
        <taxon>Mycobacteriales</taxon>
        <taxon>Corynebacteriaceae</taxon>
        <taxon>Corynebacterium</taxon>
    </lineage>
</organism>
<evidence type="ECO:0000313" key="12">
    <source>
        <dbReference type="Proteomes" id="UP000182237"/>
    </source>
</evidence>
<keyword evidence="7 10" id="KW-0068">Autocatalytic cleavage</keyword>
<feature type="active site" description="Nucleophile" evidence="10">
    <location>
        <position position="180"/>
    </location>
</feature>
<dbReference type="STRING" id="1203190.GCA_000312345_02115"/>
<evidence type="ECO:0000256" key="1">
    <source>
        <dbReference type="ARBA" id="ARBA00006774"/>
    </source>
</evidence>
<evidence type="ECO:0000256" key="5">
    <source>
        <dbReference type="ARBA" id="ARBA00022605"/>
    </source>
</evidence>
<keyword evidence="4 10" id="KW-0055">Arginine biosynthesis</keyword>
<dbReference type="FunFam" id="3.10.20.340:FF:000005">
    <property type="entry name" value="Arginine biosynthesis bifunctional protein ArgJ"/>
    <property type="match status" value="1"/>
</dbReference>
<feature type="binding site" evidence="10">
    <location>
        <position position="385"/>
    </location>
    <ligand>
        <name>substrate</name>
    </ligand>
</feature>
<keyword evidence="5 10" id="KW-0028">Amino-acid biosynthesis</keyword>
<feature type="binding site" evidence="10">
    <location>
        <position position="380"/>
    </location>
    <ligand>
        <name>substrate</name>
    </ligand>
</feature>
<keyword evidence="9 10" id="KW-0012">Acyltransferase</keyword>
<dbReference type="InterPro" id="IPR016117">
    <property type="entry name" value="ArgJ-like_dom_sf"/>
</dbReference>
<keyword evidence="8 10" id="KW-0511">Multifunctional enzyme</keyword>
<keyword evidence="3 10" id="KW-0963">Cytoplasm</keyword>
<evidence type="ECO:0000256" key="4">
    <source>
        <dbReference type="ARBA" id="ARBA00022571"/>
    </source>
</evidence>
<dbReference type="EMBL" id="LT629765">
    <property type="protein sequence ID" value="SDS10884.1"/>
    <property type="molecule type" value="Genomic_DNA"/>
</dbReference>
<name>A0A1H1PIC3_9CORY</name>
<comment type="function">
    <text evidence="10">Catalyzes two activities which are involved in the cyclic version of arginine biosynthesis: the synthesis of N-acetylglutamate from glutamate and acetyl-CoA as the acetyl donor, and of ornithine by transacetylation between N(2)-acetylornithine and glutamate.</text>
</comment>
<dbReference type="GO" id="GO:0006592">
    <property type="term" value="P:ornithine biosynthetic process"/>
    <property type="evidence" value="ECO:0007669"/>
    <property type="project" value="TreeGrafter"/>
</dbReference>